<protein>
    <submittedName>
        <fullName evidence="4">Fibronectin type III domain-containing protein</fullName>
    </submittedName>
</protein>
<proteinExistence type="predicted"/>
<keyword evidence="5" id="KW-1185">Reference proteome</keyword>
<name>A0ABT0X9S0_9ACTN</name>
<sequence>MKAAPGERHAIVSFTAGPSESVTGYTVTAADLTHPSRGGQAARGAGSPITVKRLAPGHRYTFTVTATNAARATGRSSDPSPEVTIPPGHGATTRLVARDGTEELRLLPPRLRVTGLSATLTTAGGTPLDGRTVTFTNTAKSRTLCSAVTDSRGVAECAATVDGARTSLRLYTDLNRHGYLASFAGAGGYLAVQDTARVGTTPQG</sequence>
<dbReference type="Proteomes" id="UP001167160">
    <property type="component" value="Unassembled WGS sequence"/>
</dbReference>
<dbReference type="InterPro" id="IPR008964">
    <property type="entry name" value="Invasin/intimin_cell_adhesion"/>
</dbReference>
<evidence type="ECO:0000259" key="3">
    <source>
        <dbReference type="PROSITE" id="PS50853"/>
    </source>
</evidence>
<dbReference type="InterPro" id="IPR036116">
    <property type="entry name" value="FN3_sf"/>
</dbReference>
<keyword evidence="1" id="KW-0378">Hydrolase</keyword>
<feature type="domain" description="Fibronectin type-III" evidence="3">
    <location>
        <begin position="1"/>
        <end position="88"/>
    </location>
</feature>
<dbReference type="SUPFAM" id="SSF49265">
    <property type="entry name" value="Fibronectin type III"/>
    <property type="match status" value="1"/>
</dbReference>
<evidence type="ECO:0000256" key="2">
    <source>
        <dbReference type="ARBA" id="ARBA00023326"/>
    </source>
</evidence>
<dbReference type="Pfam" id="PF00041">
    <property type="entry name" value="fn3"/>
    <property type="match status" value="1"/>
</dbReference>
<dbReference type="Gene3D" id="2.60.40.10">
    <property type="entry name" value="Immunoglobulins"/>
    <property type="match status" value="2"/>
</dbReference>
<dbReference type="InterPro" id="IPR013783">
    <property type="entry name" value="Ig-like_fold"/>
</dbReference>
<accession>A0ABT0X9S0</accession>
<evidence type="ECO:0000256" key="1">
    <source>
        <dbReference type="ARBA" id="ARBA00023295"/>
    </source>
</evidence>
<keyword evidence="2" id="KW-0119">Carbohydrate metabolism</keyword>
<dbReference type="PROSITE" id="PS50853">
    <property type="entry name" value="FN3"/>
    <property type="match status" value="1"/>
</dbReference>
<comment type="caution">
    <text evidence="4">The sequence shown here is derived from an EMBL/GenBank/DDBJ whole genome shotgun (WGS) entry which is preliminary data.</text>
</comment>
<reference evidence="4" key="1">
    <citation type="journal article" date="2023" name="Int. J. Syst. Evol. Microbiol.">
        <title>Streptomyces meridianus sp. nov. isolated from brackish water of the Tagus estuary in Alcochete, Portugal.</title>
        <authorList>
            <person name="Santos J.D.N."/>
            <person name="Klimek D."/>
            <person name="Calusinska M."/>
            <person name="Lobo Da Cunha A."/>
            <person name="Catita J."/>
            <person name="Goncalves H."/>
            <person name="Gonzalez I."/>
            <person name="Reyes F."/>
            <person name="Lage O.M."/>
        </authorList>
    </citation>
    <scope>NUCLEOTIDE SEQUENCE</scope>
    <source>
        <strain evidence="4">MTZ3.1</strain>
    </source>
</reference>
<evidence type="ECO:0000313" key="4">
    <source>
        <dbReference type="EMBL" id="MCM2579281.1"/>
    </source>
</evidence>
<dbReference type="CDD" id="cd00063">
    <property type="entry name" value="FN3"/>
    <property type="match status" value="1"/>
</dbReference>
<dbReference type="EMBL" id="JAMQGM010000039">
    <property type="protein sequence ID" value="MCM2579281.1"/>
    <property type="molecule type" value="Genomic_DNA"/>
</dbReference>
<dbReference type="SUPFAM" id="SSF49373">
    <property type="entry name" value="Invasin/intimin cell-adhesion fragments"/>
    <property type="match status" value="1"/>
</dbReference>
<organism evidence="4 5">
    <name type="scientific">Streptomyces meridianus</name>
    <dbReference type="NCBI Taxonomy" id="2938945"/>
    <lineage>
        <taxon>Bacteria</taxon>
        <taxon>Bacillati</taxon>
        <taxon>Actinomycetota</taxon>
        <taxon>Actinomycetes</taxon>
        <taxon>Kitasatosporales</taxon>
        <taxon>Streptomycetaceae</taxon>
        <taxon>Streptomyces</taxon>
    </lineage>
</organism>
<keyword evidence="1" id="KW-0326">Glycosidase</keyword>
<evidence type="ECO:0000313" key="5">
    <source>
        <dbReference type="Proteomes" id="UP001167160"/>
    </source>
</evidence>
<keyword evidence="2" id="KW-0624">Polysaccharide degradation</keyword>
<dbReference type="InterPro" id="IPR003961">
    <property type="entry name" value="FN3_dom"/>
</dbReference>
<gene>
    <name evidence="4" type="ORF">M1E25_18325</name>
</gene>